<dbReference type="Pfam" id="PF04142">
    <property type="entry name" value="Nuc_sug_transp"/>
    <property type="match status" value="1"/>
</dbReference>
<dbReference type="InterPro" id="IPR037185">
    <property type="entry name" value="EmrE-like"/>
</dbReference>
<dbReference type="GO" id="GO:0015165">
    <property type="term" value="F:pyrimidine nucleotide-sugar transmembrane transporter activity"/>
    <property type="evidence" value="ECO:0007669"/>
    <property type="project" value="InterPro"/>
</dbReference>
<feature type="transmembrane region" description="Helical" evidence="6">
    <location>
        <begin position="186"/>
        <end position="205"/>
    </location>
</feature>
<evidence type="ECO:0000256" key="1">
    <source>
        <dbReference type="ARBA" id="ARBA00004141"/>
    </source>
</evidence>
<organism evidence="7 8">
    <name type="scientific">Prymnesium parvum</name>
    <name type="common">Toxic golden alga</name>
    <dbReference type="NCBI Taxonomy" id="97485"/>
    <lineage>
        <taxon>Eukaryota</taxon>
        <taxon>Haptista</taxon>
        <taxon>Haptophyta</taxon>
        <taxon>Prymnesiophyceae</taxon>
        <taxon>Prymnesiales</taxon>
        <taxon>Prymnesiaceae</taxon>
        <taxon>Prymnesium</taxon>
    </lineage>
</organism>
<accession>A0AB34JUX7</accession>
<dbReference type="SUPFAM" id="SSF103481">
    <property type="entry name" value="Multidrug resistance efflux transporter EmrE"/>
    <property type="match status" value="1"/>
</dbReference>
<feature type="transmembrane region" description="Helical" evidence="6">
    <location>
        <begin position="248"/>
        <end position="272"/>
    </location>
</feature>
<feature type="transmembrane region" description="Helical" evidence="6">
    <location>
        <begin position="85"/>
        <end position="111"/>
    </location>
</feature>
<feature type="transmembrane region" description="Helical" evidence="6">
    <location>
        <begin position="315"/>
        <end position="332"/>
    </location>
</feature>
<feature type="transmembrane region" description="Helical" evidence="6">
    <location>
        <begin position="284"/>
        <end position="308"/>
    </location>
</feature>
<protein>
    <recommendedName>
        <fullName evidence="9">UDP-galactose transporter</fullName>
    </recommendedName>
</protein>
<evidence type="ECO:0000256" key="2">
    <source>
        <dbReference type="ARBA" id="ARBA00022692"/>
    </source>
</evidence>
<dbReference type="InterPro" id="IPR007271">
    <property type="entry name" value="Nuc_sug_transpt"/>
</dbReference>
<evidence type="ECO:0000256" key="4">
    <source>
        <dbReference type="ARBA" id="ARBA00023136"/>
    </source>
</evidence>
<comment type="subcellular location">
    <subcellularLocation>
        <location evidence="1">Membrane</location>
        <topology evidence="1">Multi-pass membrane protein</topology>
    </subcellularLocation>
</comment>
<feature type="transmembrane region" description="Helical" evidence="6">
    <location>
        <begin position="338"/>
        <end position="357"/>
    </location>
</feature>
<evidence type="ECO:0000256" key="3">
    <source>
        <dbReference type="ARBA" id="ARBA00022989"/>
    </source>
</evidence>
<keyword evidence="3 6" id="KW-1133">Transmembrane helix</keyword>
<gene>
    <name evidence="7" type="ORF">AB1Y20_019639</name>
</gene>
<dbReference type="EMBL" id="JBGBPQ010000005">
    <property type="protein sequence ID" value="KAL1524756.1"/>
    <property type="molecule type" value="Genomic_DNA"/>
</dbReference>
<dbReference type="Proteomes" id="UP001515480">
    <property type="component" value="Unassembled WGS sequence"/>
</dbReference>
<feature type="region of interest" description="Disordered" evidence="5">
    <location>
        <begin position="362"/>
        <end position="389"/>
    </location>
</feature>
<evidence type="ECO:0000313" key="7">
    <source>
        <dbReference type="EMBL" id="KAL1524756.1"/>
    </source>
</evidence>
<evidence type="ECO:0008006" key="9">
    <source>
        <dbReference type="Google" id="ProtNLM"/>
    </source>
</evidence>
<sequence>MLSPLLPLLCLRLPTMRHSVSDASTARPLVGDLLPHADKRASTARAAGRPSLCTFRQAVLCTLAVQNACQMLSMRYSRMPGQPSYLSSTAVVVAEIIKLSVSFAVLVYQYGPSAFGQVWQSVFVAWRDTALVSFPAVLYLVQNNLLYVAASHLDAATCQTAYQLKLLTTAFFTVTLLKRQISVRRWLSLGVLFFGVMLVQSPGVAAGTDRAAQSAVIGTAAVGGACVLSGLSGVWLERIIKRTGDVPIWLRNIQLGLCSLVIGVASVCWLDGDAIAAHGFFQGYTWLTAFVILQVSCGGLLVAFVMLYADNVVKGFATSLSIVLSSLVSWFIPSFNFHPSAAFISGSTLVILATVLYSSNSSTSAEKASARSQPSQGTSTRDKLDQDKV</sequence>
<evidence type="ECO:0000313" key="8">
    <source>
        <dbReference type="Proteomes" id="UP001515480"/>
    </source>
</evidence>
<feature type="transmembrane region" description="Helical" evidence="6">
    <location>
        <begin position="211"/>
        <end position="236"/>
    </location>
</feature>
<feature type="compositionally biased region" description="Basic and acidic residues" evidence="5">
    <location>
        <begin position="380"/>
        <end position="389"/>
    </location>
</feature>
<dbReference type="GO" id="GO:0000139">
    <property type="term" value="C:Golgi membrane"/>
    <property type="evidence" value="ECO:0007669"/>
    <property type="project" value="InterPro"/>
</dbReference>
<dbReference type="PANTHER" id="PTHR10231">
    <property type="entry name" value="NUCLEOTIDE-SUGAR TRANSMEMBRANE TRANSPORTER"/>
    <property type="match status" value="1"/>
</dbReference>
<evidence type="ECO:0000256" key="6">
    <source>
        <dbReference type="SAM" id="Phobius"/>
    </source>
</evidence>
<reference evidence="7 8" key="1">
    <citation type="journal article" date="2024" name="Science">
        <title>Giant polyketide synthase enzymes in the biosynthesis of giant marine polyether toxins.</title>
        <authorList>
            <person name="Fallon T.R."/>
            <person name="Shende V.V."/>
            <person name="Wierzbicki I.H."/>
            <person name="Pendleton A.L."/>
            <person name="Watervoot N.F."/>
            <person name="Auber R.P."/>
            <person name="Gonzalez D.J."/>
            <person name="Wisecaver J.H."/>
            <person name="Moore B.S."/>
        </authorList>
    </citation>
    <scope>NUCLEOTIDE SEQUENCE [LARGE SCALE GENOMIC DNA]</scope>
    <source>
        <strain evidence="7 8">12B1</strain>
    </source>
</reference>
<comment type="caution">
    <text evidence="7">The sequence shown here is derived from an EMBL/GenBank/DDBJ whole genome shotgun (WGS) entry which is preliminary data.</text>
</comment>
<proteinExistence type="predicted"/>
<keyword evidence="8" id="KW-1185">Reference proteome</keyword>
<keyword evidence="4 6" id="KW-0472">Membrane</keyword>
<dbReference type="PIRSF" id="PIRSF005799">
    <property type="entry name" value="UDP-gal_transpt"/>
    <property type="match status" value="1"/>
</dbReference>
<dbReference type="AlphaFoldDB" id="A0AB34JUX7"/>
<evidence type="ECO:0000256" key="5">
    <source>
        <dbReference type="SAM" id="MobiDB-lite"/>
    </source>
</evidence>
<name>A0AB34JUX7_PRYPA</name>
<dbReference type="NCBIfam" id="TIGR00803">
    <property type="entry name" value="nst"/>
    <property type="match status" value="1"/>
</dbReference>
<keyword evidence="2 6" id="KW-0812">Transmembrane</keyword>